<dbReference type="SUPFAM" id="SSF51445">
    <property type="entry name" value="(Trans)glycosidases"/>
    <property type="match status" value="1"/>
</dbReference>
<evidence type="ECO:0000256" key="6">
    <source>
        <dbReference type="RuleBase" id="RU361185"/>
    </source>
</evidence>
<evidence type="ECO:0000259" key="10">
    <source>
        <dbReference type="Pfam" id="PF21365"/>
    </source>
</evidence>
<dbReference type="PANTHER" id="PTHR22762">
    <property type="entry name" value="ALPHA-GLUCOSIDASE"/>
    <property type="match status" value="1"/>
</dbReference>
<dbReference type="SUPFAM" id="SSF51011">
    <property type="entry name" value="Glycosyl hydrolase domain"/>
    <property type="match status" value="1"/>
</dbReference>
<dbReference type="Gene3D" id="3.20.20.80">
    <property type="entry name" value="Glycosidases"/>
    <property type="match status" value="1"/>
</dbReference>
<dbReference type="PANTHER" id="PTHR22762:SF95">
    <property type="entry name" value="ALPHA_BETA-GLUCOSIDASE AGDC-RELATED"/>
    <property type="match status" value="1"/>
</dbReference>
<evidence type="ECO:0000259" key="8">
    <source>
        <dbReference type="Pfam" id="PF01055"/>
    </source>
</evidence>
<dbReference type="OrthoDB" id="5839090at2759"/>
<dbReference type="InterPro" id="IPR025887">
    <property type="entry name" value="Glyco_hydro_31_N_dom"/>
</dbReference>
<evidence type="ECO:0000256" key="4">
    <source>
        <dbReference type="ARBA" id="ARBA00022801"/>
    </source>
</evidence>
<accession>A0A0C3H8A1</accession>
<evidence type="ECO:0000256" key="7">
    <source>
        <dbReference type="SAM" id="MobiDB-lite"/>
    </source>
</evidence>
<name>A0A0C3H8A1_OIDMZ</name>
<dbReference type="Pfam" id="PF21365">
    <property type="entry name" value="Glyco_hydro_31_3rd"/>
    <property type="match status" value="1"/>
</dbReference>
<evidence type="ECO:0000313" key="12">
    <source>
        <dbReference type="Proteomes" id="UP000054321"/>
    </source>
</evidence>
<feature type="domain" description="Glycosyl hydrolase family 31 C-terminal" evidence="10">
    <location>
        <begin position="666"/>
        <end position="750"/>
    </location>
</feature>
<dbReference type="SUPFAM" id="SSF74650">
    <property type="entry name" value="Galactose mutarotase-like"/>
    <property type="match status" value="1"/>
</dbReference>
<dbReference type="Gene3D" id="2.60.40.1760">
    <property type="entry name" value="glycosyl hydrolase (family 31)"/>
    <property type="match status" value="1"/>
</dbReference>
<protein>
    <recommendedName>
        <fullName evidence="3">alpha-glucosidase</fullName>
        <ecNumber evidence="3">3.2.1.20</ecNumber>
    </recommendedName>
</protein>
<dbReference type="InParanoid" id="A0A0C3H8A1"/>
<dbReference type="InterPro" id="IPR000322">
    <property type="entry name" value="Glyco_hydro_31_TIM"/>
</dbReference>
<evidence type="ECO:0000256" key="2">
    <source>
        <dbReference type="ARBA" id="ARBA00007806"/>
    </source>
</evidence>
<dbReference type="InterPro" id="IPR011013">
    <property type="entry name" value="Gal_mutarotase_sf_dom"/>
</dbReference>
<dbReference type="InterPro" id="IPR017853">
    <property type="entry name" value="GH"/>
</dbReference>
<evidence type="ECO:0000256" key="1">
    <source>
        <dbReference type="ARBA" id="ARBA00001657"/>
    </source>
</evidence>
<dbReference type="GO" id="GO:0005975">
    <property type="term" value="P:carbohydrate metabolic process"/>
    <property type="evidence" value="ECO:0007669"/>
    <property type="project" value="InterPro"/>
</dbReference>
<feature type="region of interest" description="Disordered" evidence="7">
    <location>
        <begin position="450"/>
        <end position="474"/>
    </location>
</feature>
<feature type="domain" description="Glycoside hydrolase family 31 TIM barrel" evidence="8">
    <location>
        <begin position="251"/>
        <end position="652"/>
    </location>
</feature>
<evidence type="ECO:0000256" key="3">
    <source>
        <dbReference type="ARBA" id="ARBA00012741"/>
    </source>
</evidence>
<comment type="similarity">
    <text evidence="2 6">Belongs to the glycosyl hydrolase 31 family.</text>
</comment>
<dbReference type="STRING" id="913774.A0A0C3H8A1"/>
<dbReference type="InterPro" id="IPR048395">
    <property type="entry name" value="Glyco_hydro_31_C"/>
</dbReference>
<organism evidence="11 12">
    <name type="scientific">Oidiodendron maius (strain Zn)</name>
    <dbReference type="NCBI Taxonomy" id="913774"/>
    <lineage>
        <taxon>Eukaryota</taxon>
        <taxon>Fungi</taxon>
        <taxon>Dikarya</taxon>
        <taxon>Ascomycota</taxon>
        <taxon>Pezizomycotina</taxon>
        <taxon>Leotiomycetes</taxon>
        <taxon>Leotiomycetes incertae sedis</taxon>
        <taxon>Myxotrichaceae</taxon>
        <taxon>Oidiodendron</taxon>
    </lineage>
</organism>
<dbReference type="EMBL" id="KN832878">
    <property type="protein sequence ID" value="KIM99509.1"/>
    <property type="molecule type" value="Genomic_DNA"/>
</dbReference>
<gene>
    <name evidence="11" type="ORF">OIDMADRAFT_200535</name>
</gene>
<dbReference type="CDD" id="cd06602">
    <property type="entry name" value="GH31_MGAM_SI_GAA"/>
    <property type="match status" value="1"/>
</dbReference>
<evidence type="ECO:0000313" key="11">
    <source>
        <dbReference type="EMBL" id="KIM99509.1"/>
    </source>
</evidence>
<keyword evidence="12" id="KW-1185">Reference proteome</keyword>
<dbReference type="HOGENOM" id="CLU_000631_11_0_1"/>
<reference evidence="12" key="2">
    <citation type="submission" date="2015-01" db="EMBL/GenBank/DDBJ databases">
        <title>Evolutionary Origins and Diversification of the Mycorrhizal Mutualists.</title>
        <authorList>
            <consortium name="DOE Joint Genome Institute"/>
            <consortium name="Mycorrhizal Genomics Consortium"/>
            <person name="Kohler A."/>
            <person name="Kuo A."/>
            <person name="Nagy L.G."/>
            <person name="Floudas D."/>
            <person name="Copeland A."/>
            <person name="Barry K.W."/>
            <person name="Cichocki N."/>
            <person name="Veneault-Fourrey C."/>
            <person name="LaButti K."/>
            <person name="Lindquist E.A."/>
            <person name="Lipzen A."/>
            <person name="Lundell T."/>
            <person name="Morin E."/>
            <person name="Murat C."/>
            <person name="Riley R."/>
            <person name="Ohm R."/>
            <person name="Sun H."/>
            <person name="Tunlid A."/>
            <person name="Henrissat B."/>
            <person name="Grigoriev I.V."/>
            <person name="Hibbett D.S."/>
            <person name="Martin F."/>
        </authorList>
    </citation>
    <scope>NUCLEOTIDE SEQUENCE [LARGE SCALE GENOMIC DNA]</scope>
    <source>
        <strain evidence="12">Zn</strain>
    </source>
</reference>
<evidence type="ECO:0000256" key="5">
    <source>
        <dbReference type="ARBA" id="ARBA00023295"/>
    </source>
</evidence>
<dbReference type="Pfam" id="PF13802">
    <property type="entry name" value="Gal_mutarotas_2"/>
    <property type="match status" value="1"/>
</dbReference>
<keyword evidence="5 6" id="KW-0326">Glycosidase</keyword>
<dbReference type="PROSITE" id="PS00707">
    <property type="entry name" value="GLYCOSYL_HYDROL_F31_2"/>
    <property type="match status" value="1"/>
</dbReference>
<dbReference type="GO" id="GO:0004558">
    <property type="term" value="F:alpha-1,4-glucosidase activity"/>
    <property type="evidence" value="ECO:0007669"/>
    <property type="project" value="UniProtKB-EC"/>
</dbReference>
<dbReference type="AlphaFoldDB" id="A0A0C3H8A1"/>
<dbReference type="GO" id="GO:0030246">
    <property type="term" value="F:carbohydrate binding"/>
    <property type="evidence" value="ECO:0007669"/>
    <property type="project" value="InterPro"/>
</dbReference>
<reference evidence="11 12" key="1">
    <citation type="submission" date="2014-04" db="EMBL/GenBank/DDBJ databases">
        <authorList>
            <consortium name="DOE Joint Genome Institute"/>
            <person name="Kuo A."/>
            <person name="Martino E."/>
            <person name="Perotto S."/>
            <person name="Kohler A."/>
            <person name="Nagy L.G."/>
            <person name="Floudas D."/>
            <person name="Copeland A."/>
            <person name="Barry K.W."/>
            <person name="Cichocki N."/>
            <person name="Veneault-Fourrey C."/>
            <person name="LaButti K."/>
            <person name="Lindquist E.A."/>
            <person name="Lipzen A."/>
            <person name="Lundell T."/>
            <person name="Morin E."/>
            <person name="Murat C."/>
            <person name="Sun H."/>
            <person name="Tunlid A."/>
            <person name="Henrissat B."/>
            <person name="Grigoriev I.V."/>
            <person name="Hibbett D.S."/>
            <person name="Martin F."/>
            <person name="Nordberg H.P."/>
            <person name="Cantor M.N."/>
            <person name="Hua S.X."/>
        </authorList>
    </citation>
    <scope>NUCLEOTIDE SEQUENCE [LARGE SCALE GENOMIC DNA]</scope>
    <source>
        <strain evidence="11 12">Zn</strain>
    </source>
</reference>
<proteinExistence type="inferred from homology"/>
<dbReference type="Proteomes" id="UP000054321">
    <property type="component" value="Unassembled WGS sequence"/>
</dbReference>
<keyword evidence="4 6" id="KW-0378">Hydrolase</keyword>
<sequence length="863" mass="95981">MALNTRDVASCPGYTLSGISQTQNSITANLQLAGAACNAYGTDLESLQLLVEYQTDSRLHVKIYDSAEQVYQIPTEYLDLPSGSQSSSADSLLSFSYTASPFSFAVQRSDTKETIFNTSDNPLIFESQYVYLRTSLPTDPYIYGLGEDSDPFRRPTDNYTRTLWNTGISFLPTESNLYGSHPVYLEMREGKAHGVFLANSDGMDIKIAKTDQGSQFLEYNINGGVLDLFFLAGPTPSAVSQQYSGIVGTPAEQAYWTYGFHQCKYGYQDVMMVAEVVYNYSQANIPLEVMWTDIDYMDGRRTWTLDPDRFPLEKMQELVTYLHDHNQSYIMMVDPPVSVNDSTSYDRGIQDDVFLKNSDGSIYLGGMWPGVTSWVDWMHPNAQDFWTAEVTSFFNAETGVDVDAIWIDMNEPANFCPFPCTDPFQWVIGSGDPPAPPAIRTTWPPLPGFPSDFQPPGSSLDKRQSTGNRTGLPGRDLLNPPYAIDSVIGPLYSSSLNTDLIATGGYAFYDIHNLFASGMQEATRNALLTRRPGLRPLIISRSTFAGSGKKSGHWTGDNASLWAHYRISIWQNMEFASIFQIPTVGADVCGFNDATWDLLCARWATLGAFYPFYRNHADISAPFQEFYRWPLVADAAREAIKRRFQLLDYFYTEFHYQTVDGTPNTILPLFFVYPEDANTLDIDLQFFFGKSLLVSPVTDDNSTSVSFYLPKDTFYDFFTGEMVQGNGATVARNNVSFTEIPVHIRGGSIIPMRVDGANNTKQLRELDFELLIAPDASGKASGRLYLDDGESINPTSQSEITFEYDSATSSAVIGGSFGYQTNAKLARVILLGEMGSSDAETSDIGKVVNVRKPLTDGFTIRTA</sequence>
<dbReference type="EC" id="3.2.1.20" evidence="3"/>
<feature type="domain" description="Glycoside hydrolase family 31 N-terminal" evidence="9">
    <location>
        <begin position="96"/>
        <end position="201"/>
    </location>
</feature>
<dbReference type="CDD" id="cd14752">
    <property type="entry name" value="GH31_N"/>
    <property type="match status" value="1"/>
</dbReference>
<evidence type="ECO:0000259" key="9">
    <source>
        <dbReference type="Pfam" id="PF13802"/>
    </source>
</evidence>
<dbReference type="Gene3D" id="2.60.40.1180">
    <property type="entry name" value="Golgi alpha-mannosidase II"/>
    <property type="match status" value="2"/>
</dbReference>
<dbReference type="InterPro" id="IPR030459">
    <property type="entry name" value="Glyco_hydro_31_CS"/>
</dbReference>
<dbReference type="Pfam" id="PF01055">
    <property type="entry name" value="Glyco_hydro_31_2nd"/>
    <property type="match status" value="1"/>
</dbReference>
<dbReference type="InterPro" id="IPR013780">
    <property type="entry name" value="Glyco_hydro_b"/>
</dbReference>
<comment type="catalytic activity">
    <reaction evidence="1">
        <text>Hydrolysis of terminal, non-reducing (1-&gt;4)-linked alpha-D-glucose residues with release of alpha-D-glucose.</text>
        <dbReference type="EC" id="3.2.1.20"/>
    </reaction>
</comment>